<dbReference type="Gene3D" id="1.10.238.20">
    <property type="entry name" value="Pheromone/general odorant binding protein domain"/>
    <property type="match status" value="1"/>
</dbReference>
<dbReference type="Proteomes" id="UP001162156">
    <property type="component" value="Unassembled WGS sequence"/>
</dbReference>
<keyword evidence="2" id="KW-1185">Reference proteome</keyword>
<gene>
    <name evidence="1" type="ORF">NQ314_001363</name>
</gene>
<evidence type="ECO:0000313" key="1">
    <source>
        <dbReference type="EMBL" id="KAJ8970167.1"/>
    </source>
</evidence>
<reference evidence="1" key="1">
    <citation type="journal article" date="2023" name="Insect Mol. Biol.">
        <title>Genome sequencing provides insights into the evolution of gene families encoding plant cell wall-degrading enzymes in longhorned beetles.</title>
        <authorList>
            <person name="Shin N.R."/>
            <person name="Okamura Y."/>
            <person name="Kirsch R."/>
            <person name="Pauchet Y."/>
        </authorList>
    </citation>
    <scope>NUCLEOTIDE SEQUENCE</scope>
    <source>
        <strain evidence="1">RBIC_L_NR</strain>
    </source>
</reference>
<dbReference type="InterPro" id="IPR036728">
    <property type="entry name" value="PBP_GOBP_sf"/>
</dbReference>
<proteinExistence type="predicted"/>
<organism evidence="1 2">
    <name type="scientific">Rhamnusium bicolor</name>
    <dbReference type="NCBI Taxonomy" id="1586634"/>
    <lineage>
        <taxon>Eukaryota</taxon>
        <taxon>Metazoa</taxon>
        <taxon>Ecdysozoa</taxon>
        <taxon>Arthropoda</taxon>
        <taxon>Hexapoda</taxon>
        <taxon>Insecta</taxon>
        <taxon>Pterygota</taxon>
        <taxon>Neoptera</taxon>
        <taxon>Endopterygota</taxon>
        <taxon>Coleoptera</taxon>
        <taxon>Polyphaga</taxon>
        <taxon>Cucujiformia</taxon>
        <taxon>Chrysomeloidea</taxon>
        <taxon>Cerambycidae</taxon>
        <taxon>Lepturinae</taxon>
        <taxon>Rhagiini</taxon>
        <taxon>Rhamnusium</taxon>
    </lineage>
</organism>
<comment type="caution">
    <text evidence="1">The sequence shown here is derived from an EMBL/GenBank/DDBJ whole genome shotgun (WGS) entry which is preliminary data.</text>
</comment>
<protein>
    <submittedName>
        <fullName evidence="1">Uncharacterized protein</fullName>
    </submittedName>
</protein>
<name>A0AAV8ZSR2_9CUCU</name>
<dbReference type="AlphaFoldDB" id="A0AAV8ZSR2"/>
<dbReference type="EMBL" id="JANEYF010000396">
    <property type="protein sequence ID" value="KAJ8970167.1"/>
    <property type="molecule type" value="Genomic_DNA"/>
</dbReference>
<evidence type="ECO:0000313" key="2">
    <source>
        <dbReference type="Proteomes" id="UP001162156"/>
    </source>
</evidence>
<dbReference type="GO" id="GO:0005549">
    <property type="term" value="F:odorant binding"/>
    <property type="evidence" value="ECO:0007669"/>
    <property type="project" value="InterPro"/>
</dbReference>
<sequence length="75" mass="8461">MDNGRFNKYGMVIAFSPAMRGDLTKMSTLKELSEVCEKEIGEKHYENCEGAKMVVECVARNGKAYGIEFPHPKNM</sequence>
<accession>A0AAV8ZSR2</accession>